<keyword evidence="3" id="KW-1185">Reference proteome</keyword>
<protein>
    <submittedName>
        <fullName evidence="2">Uncharacterized protein</fullName>
    </submittedName>
</protein>
<feature type="compositionally biased region" description="Gly residues" evidence="1">
    <location>
        <begin position="197"/>
        <end position="213"/>
    </location>
</feature>
<comment type="caution">
    <text evidence="2">The sequence shown here is derived from an EMBL/GenBank/DDBJ whole genome shotgun (WGS) entry which is preliminary data.</text>
</comment>
<accession>A0A7C8MPS8</accession>
<feature type="region of interest" description="Disordered" evidence="1">
    <location>
        <begin position="196"/>
        <end position="223"/>
    </location>
</feature>
<gene>
    <name evidence="2" type="ORF">BDV95DRAFT_589512</name>
</gene>
<organism evidence="2 3">
    <name type="scientific">Massariosphaeria phaeospora</name>
    <dbReference type="NCBI Taxonomy" id="100035"/>
    <lineage>
        <taxon>Eukaryota</taxon>
        <taxon>Fungi</taxon>
        <taxon>Dikarya</taxon>
        <taxon>Ascomycota</taxon>
        <taxon>Pezizomycotina</taxon>
        <taxon>Dothideomycetes</taxon>
        <taxon>Pleosporomycetidae</taxon>
        <taxon>Pleosporales</taxon>
        <taxon>Pleosporales incertae sedis</taxon>
        <taxon>Massariosphaeria</taxon>
    </lineage>
</organism>
<name>A0A7C8MPS8_9PLEO</name>
<evidence type="ECO:0000313" key="2">
    <source>
        <dbReference type="EMBL" id="KAF2878602.1"/>
    </source>
</evidence>
<dbReference type="AlphaFoldDB" id="A0A7C8MPS8"/>
<dbReference type="EMBL" id="JAADJZ010000001">
    <property type="protein sequence ID" value="KAF2878602.1"/>
    <property type="molecule type" value="Genomic_DNA"/>
</dbReference>
<reference evidence="2 3" key="1">
    <citation type="submission" date="2020-01" db="EMBL/GenBank/DDBJ databases">
        <authorList>
            <consortium name="DOE Joint Genome Institute"/>
            <person name="Haridas S."/>
            <person name="Albert R."/>
            <person name="Binder M."/>
            <person name="Bloem J."/>
            <person name="Labutti K."/>
            <person name="Salamov A."/>
            <person name="Andreopoulos B."/>
            <person name="Baker S.E."/>
            <person name="Barry K."/>
            <person name="Bills G."/>
            <person name="Bluhm B.H."/>
            <person name="Cannon C."/>
            <person name="Castanera R."/>
            <person name="Culley D.E."/>
            <person name="Daum C."/>
            <person name="Ezra D."/>
            <person name="Gonzalez J.B."/>
            <person name="Henrissat B."/>
            <person name="Kuo A."/>
            <person name="Liang C."/>
            <person name="Lipzen A."/>
            <person name="Lutzoni F."/>
            <person name="Magnuson J."/>
            <person name="Mondo S."/>
            <person name="Nolan M."/>
            <person name="Ohm R."/>
            <person name="Pangilinan J."/>
            <person name="Park H.-J.H."/>
            <person name="Ramirez L."/>
            <person name="Alfaro M."/>
            <person name="Sun H."/>
            <person name="Tritt A."/>
            <person name="Yoshinaga Y."/>
            <person name="Zwiers L.-H.L."/>
            <person name="Turgeon B.G."/>
            <person name="Goodwin S.B."/>
            <person name="Spatafora J.W."/>
            <person name="Crous P.W."/>
            <person name="Grigoriev I.V."/>
        </authorList>
    </citation>
    <scope>NUCLEOTIDE SEQUENCE [LARGE SCALE GENOMIC DNA]</scope>
    <source>
        <strain evidence="2 3">CBS 611.86</strain>
    </source>
</reference>
<evidence type="ECO:0000256" key="1">
    <source>
        <dbReference type="SAM" id="MobiDB-lite"/>
    </source>
</evidence>
<sequence>MSHVPDVDLNLNDYFSSELATRDDERLDCPDANHDTCGRAWSHLSPKSVYDFQTDKKCHRIGWPLHDALVRNCCRCIFYLGWVEPEAPCSGYSLDGETKNFIDGIQGPVEFTGSPRDATYYVCWVHRPNHPSSPRLRIRRLAPLATERLAHAALANAVLLDRRHDVASAVPFERLGDAVRVRDGAAAALARDEGVFREGGGGGGGEGGGTGAGDEGEEGEEKGGELHFGGWWISRCCWFGFSCVVRGFVGYDA</sequence>
<dbReference type="Proteomes" id="UP000481861">
    <property type="component" value="Unassembled WGS sequence"/>
</dbReference>
<proteinExistence type="predicted"/>
<evidence type="ECO:0000313" key="3">
    <source>
        <dbReference type="Proteomes" id="UP000481861"/>
    </source>
</evidence>